<keyword evidence="1" id="KW-0812">Transmembrane</keyword>
<reference evidence="2 3" key="1">
    <citation type="journal article" date="2013" name="Curr. Biol.">
        <title>The Genome of the Foraminiferan Reticulomyxa filosa.</title>
        <authorList>
            <person name="Glockner G."/>
            <person name="Hulsmann N."/>
            <person name="Schleicher M."/>
            <person name="Noegel A.A."/>
            <person name="Eichinger L."/>
            <person name="Gallinger C."/>
            <person name="Pawlowski J."/>
            <person name="Sierra R."/>
            <person name="Euteneuer U."/>
            <person name="Pillet L."/>
            <person name="Moustafa A."/>
            <person name="Platzer M."/>
            <person name="Groth M."/>
            <person name="Szafranski K."/>
            <person name="Schliwa M."/>
        </authorList>
    </citation>
    <scope>NUCLEOTIDE SEQUENCE [LARGE SCALE GENOMIC DNA]</scope>
</reference>
<feature type="non-terminal residue" evidence="2">
    <location>
        <position position="405"/>
    </location>
</feature>
<evidence type="ECO:0000313" key="2">
    <source>
        <dbReference type="EMBL" id="ETO05706.1"/>
    </source>
</evidence>
<dbReference type="EMBL" id="ASPP01027839">
    <property type="protein sequence ID" value="ETO05706.1"/>
    <property type="molecule type" value="Genomic_DNA"/>
</dbReference>
<protein>
    <recommendedName>
        <fullName evidence="4">Exostosin GT47 domain-containing protein</fullName>
    </recommendedName>
</protein>
<organism evidence="2 3">
    <name type="scientific">Reticulomyxa filosa</name>
    <dbReference type="NCBI Taxonomy" id="46433"/>
    <lineage>
        <taxon>Eukaryota</taxon>
        <taxon>Sar</taxon>
        <taxon>Rhizaria</taxon>
        <taxon>Retaria</taxon>
        <taxon>Foraminifera</taxon>
        <taxon>Monothalamids</taxon>
        <taxon>Reticulomyxidae</taxon>
        <taxon>Reticulomyxa</taxon>
    </lineage>
</organism>
<evidence type="ECO:0000256" key="1">
    <source>
        <dbReference type="SAM" id="Phobius"/>
    </source>
</evidence>
<dbReference type="OrthoDB" id="1924787at2759"/>
<sequence>MAAEKYYYGCIFRYTPWLVLFISSILNIIFVSDIYGLSGGEPSRAVLATPRGRPDVTFHRKRRKVISNQSNYQCDLPESIKPMFYVYDIPSALREELRKEWYEIWYQDKYNAKKVNFGFGPQMKNASPKQNNKMTNMKKEYYEDYYYTHMHSMELFINERLKVEERFYKNEPMASDYSTNNLPKWVTNDPSQASVFIIPFPFALSYRVYRDGEWSLLQKHHATLQEWLDVCMHYYSFVCVCTYMCSIDEMKNNSVYKDNIGKKMHVILFGRIAYETGQITRRGSPFWNDTSYYVVSIDRNCHGDVQSCLTRLSMPHPSAFHPRHFDSLYQQISNSKAFSRDILVSFCGAVRTPTRNQARITCVNAKQSPILVKEFSGNLCWFDDTEQVVMRLQSDSKHNLGTDFN</sequence>
<dbReference type="Proteomes" id="UP000023152">
    <property type="component" value="Unassembled WGS sequence"/>
</dbReference>
<evidence type="ECO:0000313" key="3">
    <source>
        <dbReference type="Proteomes" id="UP000023152"/>
    </source>
</evidence>
<keyword evidence="1" id="KW-0472">Membrane</keyword>
<name>X6LWF3_RETFI</name>
<proteinExistence type="predicted"/>
<dbReference type="AlphaFoldDB" id="X6LWF3"/>
<comment type="caution">
    <text evidence="2">The sequence shown here is derived from an EMBL/GenBank/DDBJ whole genome shotgun (WGS) entry which is preliminary data.</text>
</comment>
<gene>
    <name evidence="2" type="ORF">RFI_31689</name>
</gene>
<evidence type="ECO:0008006" key="4">
    <source>
        <dbReference type="Google" id="ProtNLM"/>
    </source>
</evidence>
<keyword evidence="3" id="KW-1185">Reference proteome</keyword>
<accession>X6LWF3</accession>
<feature type="transmembrane region" description="Helical" evidence="1">
    <location>
        <begin position="14"/>
        <end position="35"/>
    </location>
</feature>
<keyword evidence="1" id="KW-1133">Transmembrane helix</keyword>